<name>A0A9Q0E2I9_9TELE</name>
<proteinExistence type="predicted"/>
<dbReference type="AlphaFoldDB" id="A0A9Q0E2I9"/>
<feature type="region of interest" description="Disordered" evidence="1">
    <location>
        <begin position="15"/>
        <end position="34"/>
    </location>
</feature>
<evidence type="ECO:0000256" key="1">
    <source>
        <dbReference type="SAM" id="MobiDB-lite"/>
    </source>
</evidence>
<feature type="region of interest" description="Disordered" evidence="1">
    <location>
        <begin position="66"/>
        <end position="91"/>
    </location>
</feature>
<accession>A0A9Q0E2I9</accession>
<gene>
    <name evidence="2" type="ORF">NHX12_003297</name>
</gene>
<protein>
    <submittedName>
        <fullName evidence="2">Uncharacterized protein</fullName>
    </submittedName>
</protein>
<organism evidence="2 3">
    <name type="scientific">Muraenolepis orangiensis</name>
    <name type="common">Patagonian moray cod</name>
    <dbReference type="NCBI Taxonomy" id="630683"/>
    <lineage>
        <taxon>Eukaryota</taxon>
        <taxon>Metazoa</taxon>
        <taxon>Chordata</taxon>
        <taxon>Craniata</taxon>
        <taxon>Vertebrata</taxon>
        <taxon>Euteleostomi</taxon>
        <taxon>Actinopterygii</taxon>
        <taxon>Neopterygii</taxon>
        <taxon>Teleostei</taxon>
        <taxon>Neoteleostei</taxon>
        <taxon>Acanthomorphata</taxon>
        <taxon>Zeiogadaria</taxon>
        <taxon>Gadariae</taxon>
        <taxon>Gadiformes</taxon>
        <taxon>Muraenolepidoidei</taxon>
        <taxon>Muraenolepididae</taxon>
        <taxon>Muraenolepis</taxon>
    </lineage>
</organism>
<evidence type="ECO:0000313" key="3">
    <source>
        <dbReference type="Proteomes" id="UP001148018"/>
    </source>
</evidence>
<dbReference type="EMBL" id="JANIIK010000110">
    <property type="protein sequence ID" value="KAJ3596897.1"/>
    <property type="molecule type" value="Genomic_DNA"/>
</dbReference>
<reference evidence="2" key="1">
    <citation type="submission" date="2022-07" db="EMBL/GenBank/DDBJ databases">
        <title>Chromosome-level genome of Muraenolepis orangiensis.</title>
        <authorList>
            <person name="Kim J."/>
        </authorList>
    </citation>
    <scope>NUCLEOTIDE SEQUENCE</scope>
    <source>
        <strain evidence="2">KU_S4_2022</strain>
        <tissue evidence="2">Muscle</tissue>
    </source>
</reference>
<sequence>MKFVAVFPFFDTQPRDRVPKTGHSVKPPPPHTDAASLIPSPAMAQPITLPSRNALAVFCSGEIHRINPHPVYGRSDDLSPPEERVKGDESA</sequence>
<evidence type="ECO:0000313" key="2">
    <source>
        <dbReference type="EMBL" id="KAJ3596897.1"/>
    </source>
</evidence>
<dbReference type="Proteomes" id="UP001148018">
    <property type="component" value="Unassembled WGS sequence"/>
</dbReference>
<feature type="compositionally biased region" description="Basic and acidic residues" evidence="1">
    <location>
        <begin position="74"/>
        <end position="91"/>
    </location>
</feature>
<keyword evidence="3" id="KW-1185">Reference proteome</keyword>
<comment type="caution">
    <text evidence="2">The sequence shown here is derived from an EMBL/GenBank/DDBJ whole genome shotgun (WGS) entry which is preliminary data.</text>
</comment>